<name>E2BM10_HARSA</name>
<dbReference type="EMBL" id="GL449100">
    <property type="protein sequence ID" value="EFN83259.1"/>
    <property type="molecule type" value="Genomic_DNA"/>
</dbReference>
<proteinExistence type="predicted"/>
<dbReference type="InParanoid" id="E2BM10"/>
<organism evidence="2">
    <name type="scientific">Harpegnathos saltator</name>
    <name type="common">Jerdon's jumping ant</name>
    <dbReference type="NCBI Taxonomy" id="610380"/>
    <lineage>
        <taxon>Eukaryota</taxon>
        <taxon>Metazoa</taxon>
        <taxon>Ecdysozoa</taxon>
        <taxon>Arthropoda</taxon>
        <taxon>Hexapoda</taxon>
        <taxon>Insecta</taxon>
        <taxon>Pterygota</taxon>
        <taxon>Neoptera</taxon>
        <taxon>Endopterygota</taxon>
        <taxon>Hymenoptera</taxon>
        <taxon>Apocrita</taxon>
        <taxon>Aculeata</taxon>
        <taxon>Formicoidea</taxon>
        <taxon>Formicidae</taxon>
        <taxon>Ponerinae</taxon>
        <taxon>Ponerini</taxon>
        <taxon>Harpegnathos</taxon>
    </lineage>
</organism>
<accession>E2BM10</accession>
<evidence type="ECO:0000313" key="1">
    <source>
        <dbReference type="EMBL" id="EFN83259.1"/>
    </source>
</evidence>
<dbReference type="AlphaFoldDB" id="E2BM10"/>
<sequence length="68" mass="8070">MEEQILRERLEKMHLNHETCVEKTGGCENLYENIRAIVNDVATMQRNMLMQEPIQLRKNVDDNDRKLA</sequence>
<dbReference type="OrthoDB" id="7534440at2759"/>
<reference evidence="1 2" key="1">
    <citation type="journal article" date="2010" name="Science">
        <title>Genomic comparison of the ants Camponotus floridanus and Harpegnathos saltator.</title>
        <authorList>
            <person name="Bonasio R."/>
            <person name="Zhang G."/>
            <person name="Ye C."/>
            <person name="Mutti N.S."/>
            <person name="Fang X."/>
            <person name="Qin N."/>
            <person name="Donahue G."/>
            <person name="Yang P."/>
            <person name="Li Q."/>
            <person name="Li C."/>
            <person name="Zhang P."/>
            <person name="Huang Z."/>
            <person name="Berger S.L."/>
            <person name="Reinberg D."/>
            <person name="Wang J."/>
            <person name="Liebig J."/>
        </authorList>
    </citation>
    <scope>NUCLEOTIDE SEQUENCE [LARGE SCALE GENOMIC DNA]</scope>
    <source>
        <strain evidence="1 2">R22 G/1</strain>
    </source>
</reference>
<protein>
    <submittedName>
        <fullName evidence="1">Uncharacterized protein</fullName>
    </submittedName>
</protein>
<gene>
    <name evidence="1" type="ORF">EAI_17074</name>
</gene>
<dbReference type="Proteomes" id="UP000008237">
    <property type="component" value="Unassembled WGS sequence"/>
</dbReference>
<keyword evidence="2" id="KW-1185">Reference proteome</keyword>
<evidence type="ECO:0000313" key="2">
    <source>
        <dbReference type="Proteomes" id="UP000008237"/>
    </source>
</evidence>